<feature type="compositionally biased region" description="Basic residues" evidence="1">
    <location>
        <begin position="319"/>
        <end position="337"/>
    </location>
</feature>
<dbReference type="InterPro" id="IPR028364">
    <property type="entry name" value="Ribosomal_uL1/biogenesis"/>
</dbReference>
<accession>A0ABD0VEW8</accession>
<dbReference type="InterPro" id="IPR050257">
    <property type="entry name" value="eL8/uL1-like"/>
</dbReference>
<dbReference type="Pfam" id="PF00687">
    <property type="entry name" value="Ribosomal_L1"/>
    <property type="match status" value="1"/>
</dbReference>
<dbReference type="PANTHER" id="PTHR23105">
    <property type="entry name" value="RIBOSOMAL PROTEIN L7AE FAMILY MEMBER"/>
    <property type="match status" value="1"/>
</dbReference>
<feature type="compositionally biased region" description="Basic residues" evidence="1">
    <location>
        <begin position="411"/>
        <end position="420"/>
    </location>
</feature>
<dbReference type="InterPro" id="IPR016095">
    <property type="entry name" value="Ribosomal_uL1_3-a/b-sand"/>
</dbReference>
<feature type="compositionally biased region" description="Basic residues" evidence="1">
    <location>
        <begin position="478"/>
        <end position="490"/>
    </location>
</feature>
<feature type="region of interest" description="Disordered" evidence="1">
    <location>
        <begin position="318"/>
        <end position="350"/>
    </location>
</feature>
<proteinExistence type="predicted"/>
<dbReference type="CDD" id="cd00403">
    <property type="entry name" value="Ribosomal_L1"/>
    <property type="match status" value="1"/>
</dbReference>
<feature type="region of interest" description="Disordered" evidence="1">
    <location>
        <begin position="469"/>
        <end position="490"/>
    </location>
</feature>
<evidence type="ECO:0000256" key="1">
    <source>
        <dbReference type="SAM" id="MobiDB-lite"/>
    </source>
</evidence>
<keyword evidence="3" id="KW-1185">Reference proteome</keyword>
<gene>
    <name evidence="2" type="ORF">M5K25_008190</name>
</gene>
<evidence type="ECO:0000313" key="3">
    <source>
        <dbReference type="Proteomes" id="UP001552299"/>
    </source>
</evidence>
<feature type="region of interest" description="Disordered" evidence="1">
    <location>
        <begin position="253"/>
        <end position="287"/>
    </location>
</feature>
<dbReference type="SUPFAM" id="SSF56808">
    <property type="entry name" value="Ribosomal protein L1"/>
    <property type="match status" value="1"/>
</dbReference>
<sequence>MRINREDAGLAVDALLGFLRARAKQRKAQLFEHDDFLYLHLSVRRFPSTSRLNPYRIPLPHSLHPLDPSRTSLCLIADDSLAETARSTAAAEKLPFDSVIPLSELRTDYVPFESRRRLCDSYDIFFAERRIITLLPRLIGNYFFKKKKIPLAVNISRPGWPEAVRQACRSTLLFLASGTGIGMKVGRVSMDREEIIDNLMAAIEGAVNHVPKKWANIRCMYIKAAQSVALPIYQVVPEMGMKIEVGSRDKAEPLDGMVVQERDGKSGVEKEKSRKKRVGSKKGRGRIHDMDYAGDELVDCSDDDEEVADEQVNDELGMKKKKKDGKGKLSKGKKRRTAAIDKDDSEEKEGGDQFIELDTWRKMRKRAKKIVNSEVEEHDINDGLTVDAIVAAVEVDHGDKKELLLKKKMKSKGKKGKKVSLHGSTEDQENVGADGEANVKNVDAAIAIAVSDDDDPVDVHISNVKKSAKNNEKIAKERKVRKVKKAKLRH</sequence>
<dbReference type="InterPro" id="IPR023674">
    <property type="entry name" value="Ribosomal_uL1-like"/>
</dbReference>
<comment type="caution">
    <text evidence="2">The sequence shown here is derived from an EMBL/GenBank/DDBJ whole genome shotgun (WGS) entry which is preliminary data.</text>
</comment>
<feature type="compositionally biased region" description="Basic and acidic residues" evidence="1">
    <location>
        <begin position="260"/>
        <end position="272"/>
    </location>
</feature>
<dbReference type="EMBL" id="JANQDX010000007">
    <property type="protein sequence ID" value="KAL0921146.1"/>
    <property type="molecule type" value="Genomic_DNA"/>
</dbReference>
<dbReference type="Gene3D" id="3.40.50.790">
    <property type="match status" value="1"/>
</dbReference>
<protein>
    <submittedName>
        <fullName evidence="2">Uncharacterized protein</fullName>
    </submittedName>
</protein>
<feature type="region of interest" description="Disordered" evidence="1">
    <location>
        <begin position="411"/>
        <end position="436"/>
    </location>
</feature>
<feature type="compositionally biased region" description="Basic residues" evidence="1">
    <location>
        <begin position="273"/>
        <end position="285"/>
    </location>
</feature>
<dbReference type="Gene3D" id="3.30.190.20">
    <property type="match status" value="1"/>
</dbReference>
<reference evidence="2 3" key="1">
    <citation type="journal article" date="2024" name="Plant Biotechnol. J.">
        <title>Dendrobium thyrsiflorum genome and its molecular insights into genes involved in important horticultural traits.</title>
        <authorList>
            <person name="Chen B."/>
            <person name="Wang J.Y."/>
            <person name="Zheng P.J."/>
            <person name="Li K.L."/>
            <person name="Liang Y.M."/>
            <person name="Chen X.F."/>
            <person name="Zhang C."/>
            <person name="Zhao X."/>
            <person name="He X."/>
            <person name="Zhang G.Q."/>
            <person name="Liu Z.J."/>
            <person name="Xu Q."/>
        </authorList>
    </citation>
    <scope>NUCLEOTIDE SEQUENCE [LARGE SCALE GENOMIC DNA]</scope>
    <source>
        <strain evidence="2">GZMU011</strain>
    </source>
</reference>
<evidence type="ECO:0000313" key="2">
    <source>
        <dbReference type="EMBL" id="KAL0921146.1"/>
    </source>
</evidence>
<name>A0ABD0VEW8_DENTH</name>
<dbReference type="Proteomes" id="UP001552299">
    <property type="component" value="Unassembled WGS sequence"/>
</dbReference>
<organism evidence="2 3">
    <name type="scientific">Dendrobium thyrsiflorum</name>
    <name type="common">Pinecone-like raceme dendrobium</name>
    <name type="synonym">Orchid</name>
    <dbReference type="NCBI Taxonomy" id="117978"/>
    <lineage>
        <taxon>Eukaryota</taxon>
        <taxon>Viridiplantae</taxon>
        <taxon>Streptophyta</taxon>
        <taxon>Embryophyta</taxon>
        <taxon>Tracheophyta</taxon>
        <taxon>Spermatophyta</taxon>
        <taxon>Magnoliopsida</taxon>
        <taxon>Liliopsida</taxon>
        <taxon>Asparagales</taxon>
        <taxon>Orchidaceae</taxon>
        <taxon>Epidendroideae</taxon>
        <taxon>Malaxideae</taxon>
        <taxon>Dendrobiinae</taxon>
        <taxon>Dendrobium</taxon>
    </lineage>
</organism>
<dbReference type="AlphaFoldDB" id="A0ABD0VEW8"/>